<comment type="similarity">
    <text evidence="3">Belongs to the AlgF family.</text>
</comment>
<keyword evidence="8" id="KW-0132">Cell division</keyword>
<dbReference type="GO" id="GO:0042597">
    <property type="term" value="C:periplasmic space"/>
    <property type="evidence" value="ECO:0007669"/>
    <property type="project" value="UniProtKB-SubCell"/>
</dbReference>
<sequence>MVKSHAFSIRAGRLRAGVTLLAGIVVLAWGAGSTAQEIARLYAPQAPAGSSYLRVVNPLAAAVDVEFAGERDTLDPKRRMSTDYRVVDAAAGVEIKADGHVLGHIGVKPGTFNTVVLTGAGQPRLIADTADGRDDLKAELRFYNLAPKCNGLLAIENGATVFDRVTSGDVRKRVINPVQARLQGRCEAAGSTAPVALPPLKSGDRASVFLLGDAGAPRLVIQADAIEPYSGSH</sequence>
<evidence type="ECO:0000256" key="2">
    <source>
        <dbReference type="ARBA" id="ARBA00005182"/>
    </source>
</evidence>
<dbReference type="InterPro" id="IPR035422">
    <property type="entry name" value="AlgF"/>
</dbReference>
<protein>
    <recommendedName>
        <fullName evidence="4">Alginate biosynthesis protein AlgF</fullName>
    </recommendedName>
</protein>
<evidence type="ECO:0000256" key="4">
    <source>
        <dbReference type="ARBA" id="ARBA00013964"/>
    </source>
</evidence>
<keyword evidence="9" id="KW-1185">Reference proteome</keyword>
<keyword evidence="8" id="KW-0131">Cell cycle</keyword>
<accession>A0A4U1I6A3</accession>
<dbReference type="Pfam" id="PF11182">
    <property type="entry name" value="AlgF"/>
    <property type="match status" value="1"/>
</dbReference>
<evidence type="ECO:0000256" key="3">
    <source>
        <dbReference type="ARBA" id="ARBA00010033"/>
    </source>
</evidence>
<dbReference type="RefSeq" id="WP_136895296.1">
    <property type="nucleotide sequence ID" value="NZ_SWJE01000006.1"/>
</dbReference>
<dbReference type="GO" id="GO:0042121">
    <property type="term" value="P:alginic acid biosynthetic process"/>
    <property type="evidence" value="ECO:0007669"/>
    <property type="project" value="UniProtKB-UniPathway"/>
</dbReference>
<dbReference type="Proteomes" id="UP000305539">
    <property type="component" value="Unassembled WGS sequence"/>
</dbReference>
<reference evidence="8 9" key="1">
    <citation type="submission" date="2019-04" db="EMBL/GenBank/DDBJ databases">
        <title>Trinickia sp. 7GSK02, isolated from subtropical forest soil.</title>
        <authorList>
            <person name="Gao Z.-H."/>
            <person name="Qiu L.-H."/>
        </authorList>
    </citation>
    <scope>NUCLEOTIDE SEQUENCE [LARGE SCALE GENOMIC DNA]</scope>
    <source>
        <strain evidence="8 9">7GSK02</strain>
    </source>
</reference>
<comment type="pathway">
    <text evidence="2">Glycan biosynthesis; alginate biosynthesis.</text>
</comment>
<name>A0A4U1I6A3_9BURK</name>
<dbReference type="GO" id="GO:0051301">
    <property type="term" value="P:cell division"/>
    <property type="evidence" value="ECO:0007669"/>
    <property type="project" value="UniProtKB-KW"/>
</dbReference>
<dbReference type="UniPathway" id="UPA00286"/>
<evidence type="ECO:0000256" key="1">
    <source>
        <dbReference type="ARBA" id="ARBA00004418"/>
    </source>
</evidence>
<evidence type="ECO:0000256" key="7">
    <source>
        <dbReference type="ARBA" id="ARBA00022841"/>
    </source>
</evidence>
<dbReference type="AlphaFoldDB" id="A0A4U1I6A3"/>
<comment type="caution">
    <text evidence="8">The sequence shown here is derived from an EMBL/GenBank/DDBJ whole genome shotgun (WGS) entry which is preliminary data.</text>
</comment>
<evidence type="ECO:0000256" key="6">
    <source>
        <dbReference type="ARBA" id="ARBA00022764"/>
    </source>
</evidence>
<dbReference type="EMBL" id="SWJE01000006">
    <property type="protein sequence ID" value="TKC88797.1"/>
    <property type="molecule type" value="Genomic_DNA"/>
</dbReference>
<evidence type="ECO:0000256" key="5">
    <source>
        <dbReference type="ARBA" id="ARBA00022729"/>
    </source>
</evidence>
<keyword evidence="6" id="KW-0574">Periplasm</keyword>
<proteinExistence type="inferred from homology"/>
<keyword evidence="7" id="KW-0016">Alginate biosynthesis</keyword>
<organism evidence="8 9">
    <name type="scientific">Trinickia terrae</name>
    <dbReference type="NCBI Taxonomy" id="2571161"/>
    <lineage>
        <taxon>Bacteria</taxon>
        <taxon>Pseudomonadati</taxon>
        <taxon>Pseudomonadota</taxon>
        <taxon>Betaproteobacteria</taxon>
        <taxon>Burkholderiales</taxon>
        <taxon>Burkholderiaceae</taxon>
        <taxon>Trinickia</taxon>
    </lineage>
</organism>
<comment type="subcellular location">
    <subcellularLocation>
        <location evidence="1">Periplasm</location>
    </subcellularLocation>
</comment>
<evidence type="ECO:0000313" key="9">
    <source>
        <dbReference type="Proteomes" id="UP000305539"/>
    </source>
</evidence>
<evidence type="ECO:0000313" key="8">
    <source>
        <dbReference type="EMBL" id="TKC88797.1"/>
    </source>
</evidence>
<gene>
    <name evidence="8" type="ORF">FAZ69_13710</name>
</gene>
<keyword evidence="5" id="KW-0732">Signal</keyword>
<dbReference type="OrthoDB" id="6041764at2"/>